<dbReference type="Proteomes" id="UP001061958">
    <property type="component" value="Unassembled WGS sequence"/>
</dbReference>
<feature type="transmembrane region" description="Helical" evidence="10">
    <location>
        <begin position="12"/>
        <end position="31"/>
    </location>
</feature>
<keyword evidence="4 10" id="KW-0812">Transmembrane</keyword>
<evidence type="ECO:0000256" key="4">
    <source>
        <dbReference type="ARBA" id="ARBA00022692"/>
    </source>
</evidence>
<feature type="transmembrane region" description="Helical" evidence="10">
    <location>
        <begin position="72"/>
        <end position="95"/>
    </location>
</feature>
<keyword evidence="12" id="KW-1185">Reference proteome</keyword>
<dbReference type="AlphaFoldDB" id="A0A9C7Q0F4"/>
<evidence type="ECO:0000256" key="9">
    <source>
        <dbReference type="SAM" id="MobiDB-lite"/>
    </source>
</evidence>
<comment type="similarity">
    <text evidence="8">Belongs to the auxin efflux carrier (TC 2.A.69.2) family.</text>
</comment>
<feature type="transmembrane region" description="Helical" evidence="10">
    <location>
        <begin position="146"/>
        <end position="169"/>
    </location>
</feature>
<evidence type="ECO:0000256" key="2">
    <source>
        <dbReference type="ARBA" id="ARBA00004308"/>
    </source>
</evidence>
<dbReference type="OrthoDB" id="5804at2759"/>
<dbReference type="PANTHER" id="PTHR31651">
    <property type="match status" value="1"/>
</dbReference>
<gene>
    <name evidence="11" type="ORF">GpartN1_g5725.t1</name>
</gene>
<feature type="transmembrane region" description="Helical" evidence="10">
    <location>
        <begin position="327"/>
        <end position="344"/>
    </location>
</feature>
<evidence type="ECO:0000256" key="3">
    <source>
        <dbReference type="ARBA" id="ARBA00022448"/>
    </source>
</evidence>
<keyword evidence="6 10" id="KW-0472">Membrane</keyword>
<dbReference type="PANTHER" id="PTHR31651:SF33">
    <property type="entry name" value="PROTEIN PIN-LIKES 1"/>
    <property type="match status" value="1"/>
</dbReference>
<organism evidence="11 12">
    <name type="scientific">Galdieria partita</name>
    <dbReference type="NCBI Taxonomy" id="83374"/>
    <lineage>
        <taxon>Eukaryota</taxon>
        <taxon>Rhodophyta</taxon>
        <taxon>Bangiophyceae</taxon>
        <taxon>Galdieriales</taxon>
        <taxon>Galdieriaceae</taxon>
        <taxon>Galdieria</taxon>
    </lineage>
</organism>
<comment type="subcellular location">
    <subcellularLocation>
        <location evidence="2">Endomembrane system</location>
    </subcellularLocation>
    <subcellularLocation>
        <location evidence="1">Membrane</location>
        <topology evidence="1">Multi-pass membrane protein</topology>
    </subcellularLocation>
</comment>
<dbReference type="GO" id="GO:0055085">
    <property type="term" value="P:transmembrane transport"/>
    <property type="evidence" value="ECO:0007669"/>
    <property type="project" value="InterPro"/>
</dbReference>
<comment type="caution">
    <text evidence="11">The sequence shown here is derived from an EMBL/GenBank/DDBJ whole genome shotgun (WGS) entry which is preliminary data.</text>
</comment>
<feature type="transmembrane region" description="Helical" evidence="10">
    <location>
        <begin position="356"/>
        <end position="384"/>
    </location>
</feature>
<sequence length="455" mass="50297">MNNTSTVQVWFTALNGTCKVVLLTGVGFYLAHRGQLRKEMSKNLSSIIFEILLPCLLFSSILRTLVNVGLLALWYIPFIAVLFLLLGLVLGQLVCKVTKPPPFFRRACIVACALGNSNQLPVLIMDTLCGFYPPFQKLGSSCRDSATGYISLFLLVFSTVSWTGFYRYLQGSVEEDSVMNSDYNELYSIVEQEASHSDSPPSRAAVVQSVEYLHPQSDVPSEKIPFHSSLSDKEEHRNHNSPLSSFMDSTESVQHSSSILSFFSNLSISIYYSRLRHLFYSYGHLATPPSIAIVSALILGTVLKPVAFLLIGSDAPFRVLVAAQETLGAAAIALMSLVVGANLYHSYQRGFRTHGVSVLCILSIALCRLFIMPMLGWLCIELLLHLGVLGSRVDHIQLLVMMIETAVPSANNVVIMCEMVGTSEEPISLALFWQLMLAPLFLTANMAFFLWTLNQ</sequence>
<name>A0A9C7Q0F4_9RHOD</name>
<dbReference type="InterPro" id="IPR045033">
    <property type="entry name" value="PILS1/3/4/5/7"/>
</dbReference>
<evidence type="ECO:0000256" key="8">
    <source>
        <dbReference type="ARBA" id="ARBA00025752"/>
    </source>
</evidence>
<evidence type="ECO:0000256" key="7">
    <source>
        <dbReference type="ARBA" id="ARBA00025100"/>
    </source>
</evidence>
<reference evidence="11" key="1">
    <citation type="journal article" date="2022" name="Proc. Natl. Acad. Sci. U.S.A.">
        <title>Life cycle and functional genomics of the unicellular red alga Galdieria for elucidating algal and plant evolution and industrial use.</title>
        <authorList>
            <person name="Hirooka S."/>
            <person name="Itabashi T."/>
            <person name="Ichinose T.M."/>
            <person name="Onuma R."/>
            <person name="Fujiwara T."/>
            <person name="Yamashita S."/>
            <person name="Jong L.W."/>
            <person name="Tomita R."/>
            <person name="Iwane A.H."/>
            <person name="Miyagishima S.Y."/>
        </authorList>
    </citation>
    <scope>NUCLEOTIDE SEQUENCE</scope>
    <source>
        <strain evidence="11">NBRC 102759</strain>
    </source>
</reference>
<dbReference type="Pfam" id="PF03547">
    <property type="entry name" value="Mem_trans"/>
    <property type="match status" value="1"/>
</dbReference>
<protein>
    <recommendedName>
        <fullName evidence="13">Auxin efflux carrier family protein</fullName>
    </recommendedName>
</protein>
<feature type="compositionally biased region" description="Basic and acidic residues" evidence="9">
    <location>
        <begin position="220"/>
        <end position="238"/>
    </location>
</feature>
<keyword evidence="3" id="KW-0813">Transport</keyword>
<feature type="transmembrane region" description="Helical" evidence="10">
    <location>
        <begin position="429"/>
        <end position="451"/>
    </location>
</feature>
<dbReference type="GO" id="GO:0012505">
    <property type="term" value="C:endomembrane system"/>
    <property type="evidence" value="ECO:0007669"/>
    <property type="project" value="UniProtKB-SubCell"/>
</dbReference>
<evidence type="ECO:0000256" key="6">
    <source>
        <dbReference type="ARBA" id="ARBA00023136"/>
    </source>
</evidence>
<reference evidence="11" key="2">
    <citation type="submission" date="2022-01" db="EMBL/GenBank/DDBJ databases">
        <authorList>
            <person name="Hirooka S."/>
            <person name="Miyagishima S.Y."/>
        </authorList>
    </citation>
    <scope>NUCLEOTIDE SEQUENCE</scope>
    <source>
        <strain evidence="11">NBRC 102759</strain>
    </source>
</reference>
<evidence type="ECO:0000313" key="12">
    <source>
        <dbReference type="Proteomes" id="UP001061958"/>
    </source>
</evidence>
<feature type="transmembrane region" description="Helical" evidence="10">
    <location>
        <begin position="43"/>
        <end position="66"/>
    </location>
</feature>
<proteinExistence type="inferred from homology"/>
<accession>A0A9C7Q0F4</accession>
<evidence type="ECO:0000256" key="10">
    <source>
        <dbReference type="SAM" id="Phobius"/>
    </source>
</evidence>
<evidence type="ECO:0000256" key="5">
    <source>
        <dbReference type="ARBA" id="ARBA00022989"/>
    </source>
</evidence>
<dbReference type="InterPro" id="IPR004776">
    <property type="entry name" value="Mem_transp_PIN-like"/>
</dbReference>
<evidence type="ECO:0000313" key="11">
    <source>
        <dbReference type="EMBL" id="GJQ13934.1"/>
    </source>
</evidence>
<evidence type="ECO:0008006" key="13">
    <source>
        <dbReference type="Google" id="ProtNLM"/>
    </source>
</evidence>
<evidence type="ECO:0000256" key="1">
    <source>
        <dbReference type="ARBA" id="ARBA00004141"/>
    </source>
</evidence>
<comment type="function">
    <text evidence="7">Involved in cellular auxin homeostasis by regulating auxin metabolism. Regulates intracellular auxin accumulation at the endoplasmic reticulum and thus auxin availability for nuclear auxin signaling.</text>
</comment>
<feature type="region of interest" description="Disordered" evidence="9">
    <location>
        <begin position="218"/>
        <end position="248"/>
    </location>
</feature>
<feature type="transmembrane region" description="Helical" evidence="10">
    <location>
        <begin position="285"/>
        <end position="307"/>
    </location>
</feature>
<dbReference type="GO" id="GO:0016020">
    <property type="term" value="C:membrane"/>
    <property type="evidence" value="ECO:0007669"/>
    <property type="project" value="UniProtKB-SubCell"/>
</dbReference>
<keyword evidence="5 10" id="KW-1133">Transmembrane helix</keyword>
<dbReference type="EMBL" id="BQMJ01000049">
    <property type="protein sequence ID" value="GJQ13934.1"/>
    <property type="molecule type" value="Genomic_DNA"/>
</dbReference>